<gene>
    <name evidence="2" type="ORF">DN53_14860</name>
</gene>
<dbReference type="Gene3D" id="3.20.20.140">
    <property type="entry name" value="Metal-dependent hydrolases"/>
    <property type="match status" value="1"/>
</dbReference>
<dbReference type="CDD" id="cd01297">
    <property type="entry name" value="D-aminoacylase"/>
    <property type="match status" value="1"/>
</dbReference>
<dbReference type="SUPFAM" id="SSF51556">
    <property type="entry name" value="Metallo-dependent hydrolases"/>
    <property type="match status" value="1"/>
</dbReference>
<sequence length="536" mass="58630">MHNLRKTNTRPYLDSFKKIGMGICLLFIFSCGGTKNYDLLILNGTVYDGSGNTPTMADIAIKDSIIVMIGNLDDATATQIIDAEGLAVAPGFIDMHTHLEPIMELSSCESHVRQGVTTALGGPDGGSPWPLGSFMDSLEAKGIGMNVAYLVGHNTIRRNIMGLENRTPTTAEQKAMEAQVDSAMQAGAYGISTGLKYLPGTFSNVEEVIALSKVASKYGGIYTSHLREEGLGLFDAVAEAIQISEQADIPVVLTHHKAIGKPMWGKSSRTLAMVDSARARGLDIKMDQYPYTASYTGISVIIPSWSMAGGLEAFEKRVSDPILRDSIRNGIVFNILNDRGGSDLNRIQFAKVEWQPELEGKTLKYWVEQKGLEPTVENGAELVIEAQLNGGAACVFHAMAEEDVTRIMQHPQTMIGSDGRLVEPGMGHPHPRWYGTFPRVLGHYVREKKTLSLQEAIRKMTFLPAQTLGLTDRGQIKENMKADMVIFNPETVIDKATFEKPHQYPEGIPFVIVNGNLTVDNGTFVDARSGKILRKQ</sequence>
<dbReference type="EMBL" id="JJMP01000006">
    <property type="protein sequence ID" value="RYC51475.1"/>
    <property type="molecule type" value="Genomic_DNA"/>
</dbReference>
<dbReference type="AlphaFoldDB" id="A0A444VL15"/>
<dbReference type="InterPro" id="IPR050378">
    <property type="entry name" value="Metallo-dep_Hydrolases_sf"/>
</dbReference>
<dbReference type="PANTHER" id="PTHR11647:SF1">
    <property type="entry name" value="COLLAPSIN RESPONSE MEDIATOR PROTEIN"/>
    <property type="match status" value="1"/>
</dbReference>
<dbReference type="Gene3D" id="3.30.1490.130">
    <property type="entry name" value="D-aminoacylase. Domain 3"/>
    <property type="match status" value="1"/>
</dbReference>
<dbReference type="SUPFAM" id="SSF51338">
    <property type="entry name" value="Composite domain of metallo-dependent hydrolases"/>
    <property type="match status" value="1"/>
</dbReference>
<dbReference type="Pfam" id="PF07969">
    <property type="entry name" value="Amidohydro_3"/>
    <property type="match status" value="2"/>
</dbReference>
<feature type="domain" description="Amidohydrolase 3" evidence="1">
    <location>
        <begin position="403"/>
        <end position="518"/>
    </location>
</feature>
<dbReference type="InterPro" id="IPR032466">
    <property type="entry name" value="Metal_Hydrolase"/>
</dbReference>
<dbReference type="PANTHER" id="PTHR11647">
    <property type="entry name" value="HYDRANTOINASE/DIHYDROPYRIMIDINASE FAMILY MEMBER"/>
    <property type="match status" value="1"/>
</dbReference>
<dbReference type="InterPro" id="IPR011059">
    <property type="entry name" value="Metal-dep_hydrolase_composite"/>
</dbReference>
<name>A0A444VL15_9FLAO</name>
<feature type="domain" description="Amidohydrolase 3" evidence="1">
    <location>
        <begin position="79"/>
        <end position="224"/>
    </location>
</feature>
<keyword evidence="3" id="KW-1185">Reference proteome</keyword>
<protein>
    <submittedName>
        <fullName evidence="2">Aminoacylase</fullName>
    </submittedName>
</protein>
<proteinExistence type="predicted"/>
<comment type="caution">
    <text evidence="2">The sequence shown here is derived from an EMBL/GenBank/DDBJ whole genome shotgun (WGS) entry which is preliminary data.</text>
</comment>
<dbReference type="PROSITE" id="PS51257">
    <property type="entry name" value="PROKAR_LIPOPROTEIN"/>
    <property type="match status" value="1"/>
</dbReference>
<evidence type="ECO:0000259" key="1">
    <source>
        <dbReference type="Pfam" id="PF07969"/>
    </source>
</evidence>
<evidence type="ECO:0000313" key="3">
    <source>
        <dbReference type="Proteomes" id="UP000290261"/>
    </source>
</evidence>
<evidence type="ECO:0000313" key="2">
    <source>
        <dbReference type="EMBL" id="RYC51475.1"/>
    </source>
</evidence>
<dbReference type="Proteomes" id="UP000290261">
    <property type="component" value="Unassembled WGS sequence"/>
</dbReference>
<dbReference type="Gene3D" id="2.30.40.10">
    <property type="entry name" value="Urease, subunit C, domain 1"/>
    <property type="match status" value="1"/>
</dbReference>
<dbReference type="InterPro" id="IPR023100">
    <property type="entry name" value="D-aminoacylase_insert_dom_sf"/>
</dbReference>
<organism evidence="2 3">
    <name type="scientific">Flagellimonas olearia</name>
    <dbReference type="NCBI Taxonomy" id="552546"/>
    <lineage>
        <taxon>Bacteria</taxon>
        <taxon>Pseudomonadati</taxon>
        <taxon>Bacteroidota</taxon>
        <taxon>Flavobacteriia</taxon>
        <taxon>Flavobacteriales</taxon>
        <taxon>Flavobacteriaceae</taxon>
        <taxon>Flagellimonas</taxon>
    </lineage>
</organism>
<dbReference type="GO" id="GO:0016811">
    <property type="term" value="F:hydrolase activity, acting on carbon-nitrogen (but not peptide) bonds, in linear amides"/>
    <property type="evidence" value="ECO:0007669"/>
    <property type="project" value="InterPro"/>
</dbReference>
<reference evidence="2 3" key="1">
    <citation type="submission" date="2014-04" db="EMBL/GenBank/DDBJ databases">
        <title>Whole genome of Muricauda olearia.</title>
        <authorList>
            <person name="Zhang X.-H."/>
            <person name="Tang K."/>
        </authorList>
    </citation>
    <scope>NUCLEOTIDE SEQUENCE [LARGE SCALE GENOMIC DNA]</scope>
    <source>
        <strain evidence="2 3">Th120</strain>
    </source>
</reference>
<accession>A0A444VL15</accession>
<dbReference type="InterPro" id="IPR013108">
    <property type="entry name" value="Amidohydro_3"/>
</dbReference>